<reference evidence="2" key="1">
    <citation type="submission" date="2016-11" db="UniProtKB">
        <authorList>
            <consortium name="WormBaseParasite"/>
        </authorList>
    </citation>
    <scope>IDENTIFICATION</scope>
</reference>
<dbReference type="InterPro" id="IPR044926">
    <property type="entry name" value="RGS_subdomain_2"/>
</dbReference>
<organism evidence="1 2">
    <name type="scientific">Heterorhabditis bacteriophora</name>
    <name type="common">Entomopathogenic nematode worm</name>
    <dbReference type="NCBI Taxonomy" id="37862"/>
    <lineage>
        <taxon>Eukaryota</taxon>
        <taxon>Metazoa</taxon>
        <taxon>Ecdysozoa</taxon>
        <taxon>Nematoda</taxon>
        <taxon>Chromadorea</taxon>
        <taxon>Rhabditida</taxon>
        <taxon>Rhabditina</taxon>
        <taxon>Rhabditomorpha</taxon>
        <taxon>Strongyloidea</taxon>
        <taxon>Heterorhabditidae</taxon>
        <taxon>Heterorhabditis</taxon>
    </lineage>
</organism>
<accession>A0A1I7X1C8</accession>
<dbReference type="WBParaSite" id="Hba_11258">
    <property type="protein sequence ID" value="Hba_11258"/>
    <property type="gene ID" value="Hba_11258"/>
</dbReference>
<proteinExistence type="predicted"/>
<dbReference type="AlphaFoldDB" id="A0A1I7X1C8"/>
<dbReference type="Proteomes" id="UP000095283">
    <property type="component" value="Unplaced"/>
</dbReference>
<evidence type="ECO:0000313" key="1">
    <source>
        <dbReference type="Proteomes" id="UP000095283"/>
    </source>
</evidence>
<evidence type="ECO:0000313" key="2">
    <source>
        <dbReference type="WBParaSite" id="Hba_11258"/>
    </source>
</evidence>
<sequence length="92" mass="10584">MCESCLSQANSVLGLEEVVVVLHLDRQSNCRKNTRHMYSINHIVSTCLQCNETYSYVVERQPIGKLLFHDFCEATSQQYLQGCIFLSKVRII</sequence>
<protein>
    <submittedName>
        <fullName evidence="2">LIM zinc-binding domain-containing protein</fullName>
    </submittedName>
</protein>
<keyword evidence="1" id="KW-1185">Reference proteome</keyword>
<dbReference type="Gene3D" id="1.10.167.10">
    <property type="entry name" value="Regulator of G-protein Signalling 4, domain 2"/>
    <property type="match status" value="1"/>
</dbReference>
<name>A0A1I7X1C8_HETBA</name>